<dbReference type="InterPro" id="IPR003016">
    <property type="entry name" value="2-oxoA_DH_lipoyl-BS"/>
</dbReference>
<protein>
    <recommendedName>
        <fullName evidence="6">Dihydrolipoamide acetyltransferase component of pyruvate dehydrogenase complex</fullName>
        <ecNumber evidence="6">2.3.1.-</ecNumber>
    </recommendedName>
</protein>
<evidence type="ECO:0000259" key="8">
    <source>
        <dbReference type="PROSITE" id="PS50968"/>
    </source>
</evidence>
<feature type="region of interest" description="Disordered" evidence="7">
    <location>
        <begin position="83"/>
        <end position="114"/>
    </location>
</feature>
<dbReference type="PANTHER" id="PTHR43178">
    <property type="entry name" value="DIHYDROLIPOAMIDE ACETYLTRANSFERASE COMPONENT OF PYRUVATE DEHYDROGENASE COMPLEX"/>
    <property type="match status" value="1"/>
</dbReference>
<dbReference type="Gene3D" id="4.10.320.10">
    <property type="entry name" value="E3-binding domain"/>
    <property type="match status" value="1"/>
</dbReference>
<evidence type="ECO:0000256" key="4">
    <source>
        <dbReference type="ARBA" id="ARBA00022823"/>
    </source>
</evidence>
<dbReference type="PROSITE" id="PS00189">
    <property type="entry name" value="LIPOYL"/>
    <property type="match status" value="1"/>
</dbReference>
<feature type="domain" description="Peripheral subunit-binding (PSBD)" evidence="9">
    <location>
        <begin position="121"/>
        <end position="158"/>
    </location>
</feature>
<dbReference type="CDD" id="cd06849">
    <property type="entry name" value="lipoyl_domain"/>
    <property type="match status" value="1"/>
</dbReference>
<dbReference type="EMBL" id="MFGW01000237">
    <property type="protein sequence ID" value="OGF58652.1"/>
    <property type="molecule type" value="Genomic_DNA"/>
</dbReference>
<evidence type="ECO:0000256" key="6">
    <source>
        <dbReference type="RuleBase" id="RU003423"/>
    </source>
</evidence>
<dbReference type="GO" id="GO:0016407">
    <property type="term" value="F:acetyltransferase activity"/>
    <property type="evidence" value="ECO:0007669"/>
    <property type="project" value="TreeGrafter"/>
</dbReference>
<dbReference type="InterPro" id="IPR004167">
    <property type="entry name" value="PSBD"/>
</dbReference>
<dbReference type="SUPFAM" id="SSF47005">
    <property type="entry name" value="Peripheral subunit-binding domain of 2-oxo acid dehydrogenase complex"/>
    <property type="match status" value="1"/>
</dbReference>
<evidence type="ECO:0000259" key="9">
    <source>
        <dbReference type="PROSITE" id="PS51826"/>
    </source>
</evidence>
<keyword evidence="5 6" id="KW-0012">Acyltransferase</keyword>
<comment type="caution">
    <text evidence="10">The sequence shown here is derived from an EMBL/GenBank/DDBJ whole genome shotgun (WGS) entry which is preliminary data.</text>
</comment>
<comment type="cofactor">
    <cofactor evidence="1 6">
        <name>(R)-lipoate</name>
        <dbReference type="ChEBI" id="CHEBI:83088"/>
    </cofactor>
</comment>
<gene>
    <name evidence="10" type="ORF">A2Y62_03845</name>
</gene>
<evidence type="ECO:0000256" key="1">
    <source>
        <dbReference type="ARBA" id="ARBA00001938"/>
    </source>
</evidence>
<dbReference type="Gene3D" id="2.40.50.100">
    <property type="match status" value="1"/>
</dbReference>
<dbReference type="Pfam" id="PF00198">
    <property type="entry name" value="2-oxoacid_dh"/>
    <property type="match status" value="1"/>
</dbReference>
<dbReference type="GO" id="GO:0005737">
    <property type="term" value="C:cytoplasm"/>
    <property type="evidence" value="ECO:0007669"/>
    <property type="project" value="TreeGrafter"/>
</dbReference>
<dbReference type="Pfam" id="PF00364">
    <property type="entry name" value="Biotin_lipoyl"/>
    <property type="match status" value="1"/>
</dbReference>
<feature type="domain" description="Lipoyl-binding" evidence="8">
    <location>
        <begin position="2"/>
        <end position="77"/>
    </location>
</feature>
<accession>A0A1F5V5F8</accession>
<comment type="similarity">
    <text evidence="2 6">Belongs to the 2-oxoacid dehydrogenase family.</text>
</comment>
<dbReference type="Pfam" id="PF02817">
    <property type="entry name" value="E3_binding"/>
    <property type="match status" value="1"/>
</dbReference>
<dbReference type="Proteomes" id="UP000178943">
    <property type="component" value="Unassembled WGS sequence"/>
</dbReference>
<dbReference type="InterPro" id="IPR011053">
    <property type="entry name" value="Single_hybrid_motif"/>
</dbReference>
<proteinExistence type="inferred from homology"/>
<dbReference type="PROSITE" id="PS51826">
    <property type="entry name" value="PSBD"/>
    <property type="match status" value="1"/>
</dbReference>
<dbReference type="InterPro" id="IPR050743">
    <property type="entry name" value="2-oxoacid_DH_E2_comp"/>
</dbReference>
<dbReference type="InterPro" id="IPR036625">
    <property type="entry name" value="E3-bd_dom_sf"/>
</dbReference>
<dbReference type="Gene3D" id="3.30.559.10">
    <property type="entry name" value="Chloramphenicol acetyltransferase-like domain"/>
    <property type="match status" value="1"/>
</dbReference>
<dbReference type="PROSITE" id="PS50968">
    <property type="entry name" value="BIOTINYL_LIPOYL"/>
    <property type="match status" value="1"/>
</dbReference>
<evidence type="ECO:0000313" key="11">
    <source>
        <dbReference type="Proteomes" id="UP000178943"/>
    </source>
</evidence>
<evidence type="ECO:0000256" key="3">
    <source>
        <dbReference type="ARBA" id="ARBA00022679"/>
    </source>
</evidence>
<name>A0A1F5V5F8_9BACT</name>
<dbReference type="InterPro" id="IPR000089">
    <property type="entry name" value="Biotin_lipoyl"/>
</dbReference>
<evidence type="ECO:0000256" key="5">
    <source>
        <dbReference type="ARBA" id="ARBA00023315"/>
    </source>
</evidence>
<dbReference type="SUPFAM" id="SSF52777">
    <property type="entry name" value="CoA-dependent acyltransferases"/>
    <property type="match status" value="1"/>
</dbReference>
<evidence type="ECO:0000256" key="7">
    <source>
        <dbReference type="SAM" id="MobiDB-lite"/>
    </source>
</evidence>
<keyword evidence="4 6" id="KW-0450">Lipoyl</keyword>
<dbReference type="AlphaFoldDB" id="A0A1F5V5F8"/>
<keyword evidence="3 6" id="KW-0808">Transferase</keyword>
<dbReference type="InterPro" id="IPR023213">
    <property type="entry name" value="CAT-like_dom_sf"/>
</dbReference>
<evidence type="ECO:0000256" key="2">
    <source>
        <dbReference type="ARBA" id="ARBA00007317"/>
    </source>
</evidence>
<reference evidence="10 11" key="1">
    <citation type="journal article" date="2016" name="Nat. Commun.">
        <title>Thousands of microbial genomes shed light on interconnected biogeochemical processes in an aquifer system.</title>
        <authorList>
            <person name="Anantharaman K."/>
            <person name="Brown C.T."/>
            <person name="Hug L.A."/>
            <person name="Sharon I."/>
            <person name="Castelle C.J."/>
            <person name="Probst A.J."/>
            <person name="Thomas B.C."/>
            <person name="Singh A."/>
            <person name="Wilkins M.J."/>
            <person name="Karaoz U."/>
            <person name="Brodie E.L."/>
            <person name="Williams K.H."/>
            <person name="Hubbard S.S."/>
            <person name="Banfield J.F."/>
        </authorList>
    </citation>
    <scope>NUCLEOTIDE SEQUENCE [LARGE SCALE GENOMIC DNA]</scope>
</reference>
<sequence length="452" mass="50701">MIFEFKLPDIGEGVVEGEIVEWKVKPGDEVIEDQPMVEVMTDKATVELPSPKKGKIVEINGKAGDKIKVGAILLKIEVADDTDAKVEQKKEQPTERDIEKKQVSQKEETVEMQPEEKARVIATLAIRKLARDMNIELAKIKGSGEGGRVLREDLMQLAQGEKEPTTKEEKIVMVPSEMHEQHKEEKVVEMQAKEQGQFDEDIEKAEVIEVLRGVSESATSEEIIPYIGLRRKIGERMSLSKSKVPHFSYVDEVDMTEIVQTRQNFLPIAEERNVKLTFLPFIIKALVAALKKYPMANSSLDEEKNEIILKKYYNIGIATATEKGLIVPVVKNADKKSILQIAVDIERIGTAAKAGKVLLEDLQGGTFSITNVGSIGGLFSSPIINYPEVGIMGVHKIHKRPVVRQNTMVIRDMMYISFCFDHRIVDGAMAAEFAKYLIHYLENPSLLFIDMV</sequence>
<dbReference type="STRING" id="1817863.A2Y62_03845"/>
<organism evidence="10 11">
    <name type="scientific">Candidatus Fischerbacteria bacterium RBG_13_37_8</name>
    <dbReference type="NCBI Taxonomy" id="1817863"/>
    <lineage>
        <taxon>Bacteria</taxon>
        <taxon>Candidatus Fischeribacteriota</taxon>
    </lineage>
</organism>
<dbReference type="InterPro" id="IPR001078">
    <property type="entry name" value="2-oxoacid_DH_actylTfrase"/>
</dbReference>
<dbReference type="FunFam" id="3.30.559.10:FF:000007">
    <property type="entry name" value="Dihydrolipoamide acetyltransferase component of pyruvate dehydrogenase complex"/>
    <property type="match status" value="1"/>
</dbReference>
<evidence type="ECO:0000313" key="10">
    <source>
        <dbReference type="EMBL" id="OGF58652.1"/>
    </source>
</evidence>
<dbReference type="EC" id="2.3.1.-" evidence="6"/>
<dbReference type="PANTHER" id="PTHR43178:SF5">
    <property type="entry name" value="LIPOAMIDE ACYLTRANSFERASE COMPONENT OF BRANCHED-CHAIN ALPHA-KETO ACID DEHYDROGENASE COMPLEX, MITOCHONDRIAL"/>
    <property type="match status" value="1"/>
</dbReference>
<dbReference type="GO" id="GO:0031405">
    <property type="term" value="F:lipoic acid binding"/>
    <property type="evidence" value="ECO:0007669"/>
    <property type="project" value="TreeGrafter"/>
</dbReference>
<dbReference type="SUPFAM" id="SSF51230">
    <property type="entry name" value="Single hybrid motif"/>
    <property type="match status" value="1"/>
</dbReference>